<comment type="caution">
    <text evidence="1">The sequence shown here is derived from an EMBL/GenBank/DDBJ whole genome shotgun (WGS) entry which is preliminary data.</text>
</comment>
<accession>A0A7W6F3A2</accession>
<name>A0A7W6F3A2_9SPHN</name>
<proteinExistence type="predicted"/>
<evidence type="ECO:0000313" key="2">
    <source>
        <dbReference type="Proteomes" id="UP000538670"/>
    </source>
</evidence>
<keyword evidence="2" id="KW-1185">Reference proteome</keyword>
<reference evidence="1 2" key="1">
    <citation type="submission" date="2020-08" db="EMBL/GenBank/DDBJ databases">
        <title>Genomic Encyclopedia of Type Strains, Phase IV (KMG-IV): sequencing the most valuable type-strain genomes for metagenomic binning, comparative biology and taxonomic classification.</title>
        <authorList>
            <person name="Goeker M."/>
        </authorList>
    </citation>
    <scope>NUCLEOTIDE SEQUENCE [LARGE SCALE GENOMIC DNA]</scope>
    <source>
        <strain evidence="1 2">DSM 19512</strain>
    </source>
</reference>
<sequence>MPHLLDVEDPSFSLTIDHRRIVCVRVHSGLTPAILDRFWSAFDAAIAESRRVWGHGKVMVDRRGAPILTPDIVARVRQDMAIHYAPDDRLAMVVDSTPLKAQVRQNYELAHMDAFLSRDAALAWLEKN</sequence>
<dbReference type="AlphaFoldDB" id="A0A7W6F3A2"/>
<evidence type="ECO:0008006" key="3">
    <source>
        <dbReference type="Google" id="ProtNLM"/>
    </source>
</evidence>
<dbReference type="RefSeq" id="WP_183951334.1">
    <property type="nucleotide sequence ID" value="NZ_JACIDH010000004.1"/>
</dbReference>
<gene>
    <name evidence="1" type="ORF">GGR48_001573</name>
</gene>
<dbReference type="Proteomes" id="UP000538670">
    <property type="component" value="Unassembled WGS sequence"/>
</dbReference>
<protein>
    <recommendedName>
        <fullName evidence="3">STAS/SEC14 domain-containing protein</fullName>
    </recommendedName>
</protein>
<organism evidence="1 2">
    <name type="scientific">Sphingomonas pseudosanguinis</name>
    <dbReference type="NCBI Taxonomy" id="413712"/>
    <lineage>
        <taxon>Bacteria</taxon>
        <taxon>Pseudomonadati</taxon>
        <taxon>Pseudomonadota</taxon>
        <taxon>Alphaproteobacteria</taxon>
        <taxon>Sphingomonadales</taxon>
        <taxon>Sphingomonadaceae</taxon>
        <taxon>Sphingomonas</taxon>
    </lineage>
</organism>
<dbReference type="EMBL" id="JACIDH010000004">
    <property type="protein sequence ID" value="MBB3879150.1"/>
    <property type="molecule type" value="Genomic_DNA"/>
</dbReference>
<evidence type="ECO:0000313" key="1">
    <source>
        <dbReference type="EMBL" id="MBB3879150.1"/>
    </source>
</evidence>